<feature type="compositionally biased region" description="Basic and acidic residues" evidence="1">
    <location>
        <begin position="24"/>
        <end position="38"/>
    </location>
</feature>
<reference evidence="2 3" key="1">
    <citation type="submission" date="2021-07" db="EMBL/GenBank/DDBJ databases">
        <title>Clostridium weizhouense sp. nov., an anaerobic bacterium isolated from activated sludge of Petroleum wastewater.</title>
        <authorList>
            <person name="Li Q."/>
        </authorList>
    </citation>
    <scope>NUCLEOTIDE SEQUENCE [LARGE SCALE GENOMIC DNA]</scope>
    <source>
        <strain evidence="2 3">YB-6</strain>
    </source>
</reference>
<organism evidence="2 3">
    <name type="scientific">Clostridium weizhouense</name>
    <dbReference type="NCBI Taxonomy" id="2859781"/>
    <lineage>
        <taxon>Bacteria</taxon>
        <taxon>Bacillati</taxon>
        <taxon>Bacillota</taxon>
        <taxon>Clostridia</taxon>
        <taxon>Eubacteriales</taxon>
        <taxon>Clostridiaceae</taxon>
        <taxon>Clostridium</taxon>
    </lineage>
</organism>
<comment type="caution">
    <text evidence="2">The sequence shown here is derived from an EMBL/GenBank/DDBJ whole genome shotgun (WGS) entry which is preliminary data.</text>
</comment>
<sequence>MAKHAMSKHGSSNPVQKGRRRQKIHDNQDNVGDPKNEPEYTNYQGEPLD</sequence>
<name>A0ABS7AMZ1_9CLOT</name>
<dbReference type="RefSeq" id="WP_219778416.1">
    <property type="nucleotide sequence ID" value="NZ_JAHXPT010000002.1"/>
</dbReference>
<feature type="region of interest" description="Disordered" evidence="1">
    <location>
        <begin position="1"/>
        <end position="49"/>
    </location>
</feature>
<dbReference type="EMBL" id="JAHXPT010000002">
    <property type="protein sequence ID" value="MBW6409036.1"/>
    <property type="molecule type" value="Genomic_DNA"/>
</dbReference>
<dbReference type="NCBIfam" id="NF040919">
    <property type="entry name" value="Clostri_philic"/>
    <property type="match status" value="1"/>
</dbReference>
<feature type="compositionally biased region" description="Polar residues" evidence="1">
    <location>
        <begin position="39"/>
        <end position="49"/>
    </location>
</feature>
<dbReference type="Proteomes" id="UP001519921">
    <property type="component" value="Unassembled WGS sequence"/>
</dbReference>
<protein>
    <submittedName>
        <fullName evidence="2">Uncharacterized protein</fullName>
    </submittedName>
</protein>
<gene>
    <name evidence="2" type="ORF">KYD98_02935</name>
</gene>
<evidence type="ECO:0000313" key="2">
    <source>
        <dbReference type="EMBL" id="MBW6409036.1"/>
    </source>
</evidence>
<evidence type="ECO:0000313" key="3">
    <source>
        <dbReference type="Proteomes" id="UP001519921"/>
    </source>
</evidence>
<accession>A0ABS7AMZ1</accession>
<evidence type="ECO:0000256" key="1">
    <source>
        <dbReference type="SAM" id="MobiDB-lite"/>
    </source>
</evidence>
<proteinExistence type="predicted"/>
<keyword evidence="3" id="KW-1185">Reference proteome</keyword>